<reference evidence="2 3" key="1">
    <citation type="journal article" date="2014" name="Am. J. Bot.">
        <title>Genome assembly and annotation for red clover (Trifolium pratense; Fabaceae).</title>
        <authorList>
            <person name="Istvanek J."/>
            <person name="Jaros M."/>
            <person name="Krenek A."/>
            <person name="Repkova J."/>
        </authorList>
    </citation>
    <scope>NUCLEOTIDE SEQUENCE [LARGE SCALE GENOMIC DNA]</scope>
    <source>
        <strain evidence="3">cv. Tatra</strain>
        <tissue evidence="2">Young leaves</tissue>
    </source>
</reference>
<sequence>MMDYETIQEFHMTLLDFEIGQNLVDLVNIETDEEPQPKHVKSGVGRRLRIRTTQPTSSAKVTPAVTKKAKGSYVKPVKYGAKKSWSKVVPPSERKKNVLKRKSAPSSDSDFDAEKDAPSIKPPAKKAMSARKRWGIICKRRFALERELGEDILEREDIVGLIKATSLIKTVEFHKVFVRGKCMEFFPSIINKALENPDEPHLDIEVSDNVVCKTITANQALIRYCYRSGIRHDGESSKARESPLTIHQKLFSKQHVPDIVGPSNAAADTPMTRKEIIAMLEATCKELDEKKLQYERMIHTLKLEEAAVEAANASVDETMSDEASGEEEEADSEVEEEESDSSEMPSDDATSDNFSALLMFAMPALRGVSSDMHVVL</sequence>
<feature type="region of interest" description="Disordered" evidence="1">
    <location>
        <begin position="313"/>
        <end position="351"/>
    </location>
</feature>
<comment type="caution">
    <text evidence="2">The sequence shown here is derived from an EMBL/GenBank/DDBJ whole genome shotgun (WGS) entry which is preliminary data.</text>
</comment>
<name>A0A2K3LCP5_TRIPR</name>
<reference evidence="2 3" key="2">
    <citation type="journal article" date="2017" name="Front. Plant Sci.">
        <title>Gene Classification and Mining of Molecular Markers Useful in Red Clover (Trifolium pratense) Breeding.</title>
        <authorList>
            <person name="Istvanek J."/>
            <person name="Dluhosova J."/>
            <person name="Dluhos P."/>
            <person name="Patkova L."/>
            <person name="Nedelnik J."/>
            <person name="Repkova J."/>
        </authorList>
    </citation>
    <scope>NUCLEOTIDE SEQUENCE [LARGE SCALE GENOMIC DNA]</scope>
    <source>
        <strain evidence="3">cv. Tatra</strain>
        <tissue evidence="2">Young leaves</tissue>
    </source>
</reference>
<evidence type="ECO:0000313" key="3">
    <source>
        <dbReference type="Proteomes" id="UP000236291"/>
    </source>
</evidence>
<feature type="region of interest" description="Disordered" evidence="1">
    <location>
        <begin position="90"/>
        <end position="126"/>
    </location>
</feature>
<protein>
    <submittedName>
        <fullName evidence="2">Putative envelope-like protein</fullName>
    </submittedName>
</protein>
<accession>A0A2K3LCP5</accession>
<proteinExistence type="predicted"/>
<evidence type="ECO:0000256" key="1">
    <source>
        <dbReference type="SAM" id="MobiDB-lite"/>
    </source>
</evidence>
<gene>
    <name evidence="2" type="ORF">L195_g032260</name>
</gene>
<dbReference type="EMBL" id="ASHM01030433">
    <property type="protein sequence ID" value="PNX76315.1"/>
    <property type="molecule type" value="Genomic_DNA"/>
</dbReference>
<dbReference type="Proteomes" id="UP000236291">
    <property type="component" value="Unassembled WGS sequence"/>
</dbReference>
<evidence type="ECO:0000313" key="2">
    <source>
        <dbReference type="EMBL" id="PNX76315.1"/>
    </source>
</evidence>
<dbReference type="AlphaFoldDB" id="A0A2K3LCP5"/>
<organism evidence="2 3">
    <name type="scientific">Trifolium pratense</name>
    <name type="common">Red clover</name>
    <dbReference type="NCBI Taxonomy" id="57577"/>
    <lineage>
        <taxon>Eukaryota</taxon>
        <taxon>Viridiplantae</taxon>
        <taxon>Streptophyta</taxon>
        <taxon>Embryophyta</taxon>
        <taxon>Tracheophyta</taxon>
        <taxon>Spermatophyta</taxon>
        <taxon>Magnoliopsida</taxon>
        <taxon>eudicotyledons</taxon>
        <taxon>Gunneridae</taxon>
        <taxon>Pentapetalae</taxon>
        <taxon>rosids</taxon>
        <taxon>fabids</taxon>
        <taxon>Fabales</taxon>
        <taxon>Fabaceae</taxon>
        <taxon>Papilionoideae</taxon>
        <taxon>50 kb inversion clade</taxon>
        <taxon>NPAAA clade</taxon>
        <taxon>Hologalegina</taxon>
        <taxon>IRL clade</taxon>
        <taxon>Trifolieae</taxon>
        <taxon>Trifolium</taxon>
    </lineage>
</organism>
<feature type="compositionally biased region" description="Acidic residues" evidence="1">
    <location>
        <begin position="318"/>
        <end position="350"/>
    </location>
</feature>